<accession>A0A168G6F5</accession>
<organism evidence="4 5">
    <name type="scientific">Akanthomyces lecanii RCEF 1005</name>
    <dbReference type="NCBI Taxonomy" id="1081108"/>
    <lineage>
        <taxon>Eukaryota</taxon>
        <taxon>Fungi</taxon>
        <taxon>Dikarya</taxon>
        <taxon>Ascomycota</taxon>
        <taxon>Pezizomycotina</taxon>
        <taxon>Sordariomycetes</taxon>
        <taxon>Hypocreomycetidae</taxon>
        <taxon>Hypocreales</taxon>
        <taxon>Cordycipitaceae</taxon>
        <taxon>Akanthomyces</taxon>
        <taxon>Cordyceps confragosa</taxon>
    </lineage>
</organism>
<dbReference type="Pfam" id="PF23562">
    <property type="entry name" value="AMP-binding_C_3"/>
    <property type="match status" value="1"/>
</dbReference>
<evidence type="ECO:0000313" key="4">
    <source>
        <dbReference type="EMBL" id="OAA76096.1"/>
    </source>
</evidence>
<gene>
    <name evidence="4" type="ORF">LEL_05780</name>
</gene>
<proteinExistence type="predicted"/>
<dbReference type="Proteomes" id="UP000076881">
    <property type="component" value="Unassembled WGS sequence"/>
</dbReference>
<reference evidence="4 5" key="1">
    <citation type="journal article" date="2016" name="Genome Biol. Evol.">
        <title>Divergent and convergent evolution of fungal pathogenicity.</title>
        <authorList>
            <person name="Shang Y."/>
            <person name="Xiao G."/>
            <person name="Zheng P."/>
            <person name="Cen K."/>
            <person name="Zhan S."/>
            <person name="Wang C."/>
        </authorList>
    </citation>
    <scope>NUCLEOTIDE SEQUENCE [LARGE SCALE GENOMIC DNA]</scope>
    <source>
        <strain evidence="4 5">RCEF 1005</strain>
    </source>
</reference>
<dbReference type="PANTHER" id="PTHR43439">
    <property type="entry name" value="PHENYLACETATE-COENZYME A LIGASE"/>
    <property type="match status" value="1"/>
</dbReference>
<evidence type="ECO:0000256" key="2">
    <source>
        <dbReference type="ARBA" id="ARBA00022553"/>
    </source>
</evidence>
<dbReference type="PROSITE" id="PS00012">
    <property type="entry name" value="PHOSPHOPANTETHEINE"/>
    <property type="match status" value="1"/>
</dbReference>
<dbReference type="STRING" id="1081108.A0A168G6F5"/>
<dbReference type="AlphaFoldDB" id="A0A168G6F5"/>
<feature type="domain" description="Thioester reductase (TE)" evidence="3">
    <location>
        <begin position="331"/>
        <end position="564"/>
    </location>
</feature>
<dbReference type="InterPro" id="IPR036291">
    <property type="entry name" value="NAD(P)-bd_dom_sf"/>
</dbReference>
<evidence type="ECO:0000259" key="3">
    <source>
        <dbReference type="Pfam" id="PF07993"/>
    </source>
</evidence>
<dbReference type="SUPFAM" id="SSF51735">
    <property type="entry name" value="NAD(P)-binding Rossmann-fold domains"/>
    <property type="match status" value="1"/>
</dbReference>
<comment type="caution">
    <text evidence="4">The sequence shown here is derived from an EMBL/GenBank/DDBJ whole genome shotgun (WGS) entry which is preliminary data.</text>
</comment>
<evidence type="ECO:0000256" key="1">
    <source>
        <dbReference type="ARBA" id="ARBA00022450"/>
    </source>
</evidence>
<dbReference type="InterPro" id="IPR013120">
    <property type="entry name" value="FAR_NAD-bd"/>
</dbReference>
<keyword evidence="2" id="KW-0597">Phosphoprotein</keyword>
<protein>
    <submittedName>
        <fullName evidence="4">Male sterility, NAD-binding protein</fullName>
    </submittedName>
</protein>
<sequence length="701" mass="77377">MGAEWDPVDWEEDVYELVVKRKAQDPGVQAIFFTFPDAWTWRSRDLYKRHPRLPNHWEYFGRADDVIVFSNGEKLNPVTIEGLISGCEQVKGAIVAGQDKFQPLLILEVKEHPTTDVERDALLDSIWPLIEKANEITVAHGRIARWMMMIASPDTPFVRSPKGTVQRGATYKLLAEEIDSFYEDAGRALLDEQQIDLDVTNQDRLALLLVDLFRRESGIDEITQDTDVFTAGVDSLQVLGISTILKASAKTSGTDIDPDMLHARSIYNNPTPQLLAKYMIDTANIAGEGSSSATNGNVGMEGLVAKYTANLPTPAKNQTWTTAGEGQTVLLTGSTGSLGAYILDILCQSASVAKIFALNRGKDGGKSRQPGITTKYGLGSDFSKVFFVNVDLSQTQFGLPDDIFDELAQSADVIIHNAWPVNFNMSVVSFEPQIRGVRHLVDFSCAATKRVPIVFVSSVATVQNWTQPDLVPESRLEDLNLAQMGYGQSKLAASMILDAAAVTCGISVTNIRLGQVAGSKREVGLWNPQEYLPSLVASSIYMGIIPGDLGPQEELDWVAIEDVAGFITDIAGIRAEVSESSIPGYFNCVNPRTTTWQTLVPMIQEHYTDKIHKKVSFEEWVQALEQSAGRASDQVAELKENRGTKLVHTYRGFLEQKLSGRAQVKYSTSRGMAFSPTMAKMEPITSEMMKSWCVQWDRNAE</sequence>
<keyword evidence="1" id="KW-0596">Phosphopantetheine</keyword>
<dbReference type="SUPFAM" id="SSF56801">
    <property type="entry name" value="Acetyl-CoA synthetase-like"/>
    <property type="match status" value="1"/>
</dbReference>
<dbReference type="InterPro" id="IPR051414">
    <property type="entry name" value="Adenylate-forming_Reductase"/>
</dbReference>
<evidence type="ECO:0000313" key="5">
    <source>
        <dbReference type="Proteomes" id="UP000076881"/>
    </source>
</evidence>
<dbReference type="InterPro" id="IPR006162">
    <property type="entry name" value="Ppantetheine_attach_site"/>
</dbReference>
<dbReference type="Gene3D" id="1.10.1200.10">
    <property type="entry name" value="ACP-like"/>
    <property type="match status" value="1"/>
</dbReference>
<dbReference type="Pfam" id="PF07993">
    <property type="entry name" value="NAD_binding_4"/>
    <property type="match status" value="1"/>
</dbReference>
<name>A0A168G6F5_CORDF</name>
<dbReference type="OrthoDB" id="429813at2759"/>
<keyword evidence="5" id="KW-1185">Reference proteome</keyword>
<dbReference type="Gene3D" id="3.40.50.720">
    <property type="entry name" value="NAD(P)-binding Rossmann-like Domain"/>
    <property type="match status" value="1"/>
</dbReference>
<dbReference type="PANTHER" id="PTHR43439:SF2">
    <property type="entry name" value="ENZYME, PUTATIVE (JCVI)-RELATED"/>
    <property type="match status" value="1"/>
</dbReference>
<dbReference type="InterPro" id="IPR036736">
    <property type="entry name" value="ACP-like_sf"/>
</dbReference>
<dbReference type="EMBL" id="AZHF01000004">
    <property type="protein sequence ID" value="OAA76096.1"/>
    <property type="molecule type" value="Genomic_DNA"/>
</dbReference>